<organism evidence="2">
    <name type="scientific">Aplanochytrium stocchinoi</name>
    <dbReference type="NCBI Taxonomy" id="215587"/>
    <lineage>
        <taxon>Eukaryota</taxon>
        <taxon>Sar</taxon>
        <taxon>Stramenopiles</taxon>
        <taxon>Bigyra</taxon>
        <taxon>Labyrinthulomycetes</taxon>
        <taxon>Thraustochytrida</taxon>
        <taxon>Thraustochytriidae</taxon>
        <taxon>Aplanochytrium</taxon>
    </lineage>
</organism>
<keyword evidence="1" id="KW-0472">Membrane</keyword>
<proteinExistence type="predicted"/>
<evidence type="ECO:0000256" key="1">
    <source>
        <dbReference type="SAM" id="Phobius"/>
    </source>
</evidence>
<evidence type="ECO:0000313" key="2">
    <source>
        <dbReference type="EMBL" id="CAE0435194.1"/>
    </source>
</evidence>
<name>A0A7S3PF53_9STRA</name>
<reference evidence="2" key="1">
    <citation type="submission" date="2021-01" db="EMBL/GenBank/DDBJ databases">
        <authorList>
            <person name="Corre E."/>
            <person name="Pelletier E."/>
            <person name="Niang G."/>
            <person name="Scheremetjew M."/>
            <person name="Finn R."/>
            <person name="Kale V."/>
            <person name="Holt S."/>
            <person name="Cochrane G."/>
            <person name="Meng A."/>
            <person name="Brown T."/>
            <person name="Cohen L."/>
        </authorList>
    </citation>
    <scope>NUCLEOTIDE SEQUENCE</scope>
    <source>
        <strain evidence="2">GSBS06</strain>
    </source>
</reference>
<protein>
    <submittedName>
        <fullName evidence="2">Uncharacterized protein</fullName>
    </submittedName>
</protein>
<feature type="transmembrane region" description="Helical" evidence="1">
    <location>
        <begin position="107"/>
        <end position="124"/>
    </location>
</feature>
<sequence>MIFIQFKEARKLTKGVVTFIYCVCGLISLVIFSLMQIGSTSTPLANVENNGGPEKLAKYGIEERLFGILIVFFLFLGSLNISLVWLELSERIRNLSMRSASSKKYQRIIYLFEVGFAAVVIVSVSTGQFIISSLIAFPYVFLLLYIYKRGHGGFREILMTADAAGDSKNTTYLQLAKLVQRTAVIVAVCLGIYFITSLAFSLMLFIEWRQFSPIGGVSYVVLTLQITNIVASIWLGQIFWYSHVNIQQMQKQLSSKDKEAITSEPGNTKPTGLASAKVGFEETHDASTDHSHSI</sequence>
<accession>A0A7S3PF53</accession>
<keyword evidence="1" id="KW-1133">Transmembrane helix</keyword>
<gene>
    <name evidence="2" type="ORF">ASTO00021_LOCUS5474</name>
</gene>
<feature type="transmembrane region" description="Helical" evidence="1">
    <location>
        <begin position="183"/>
        <end position="206"/>
    </location>
</feature>
<dbReference type="AlphaFoldDB" id="A0A7S3PF53"/>
<feature type="transmembrane region" description="Helical" evidence="1">
    <location>
        <begin position="130"/>
        <end position="147"/>
    </location>
</feature>
<feature type="transmembrane region" description="Helical" evidence="1">
    <location>
        <begin position="65"/>
        <end position="86"/>
    </location>
</feature>
<dbReference type="EMBL" id="HBIN01007468">
    <property type="protein sequence ID" value="CAE0435194.1"/>
    <property type="molecule type" value="Transcribed_RNA"/>
</dbReference>
<keyword evidence="1" id="KW-0812">Transmembrane</keyword>
<feature type="transmembrane region" description="Helical" evidence="1">
    <location>
        <begin position="218"/>
        <end position="241"/>
    </location>
</feature>
<feature type="transmembrane region" description="Helical" evidence="1">
    <location>
        <begin position="12"/>
        <end position="35"/>
    </location>
</feature>